<evidence type="ECO:0000256" key="4">
    <source>
        <dbReference type="RuleBase" id="RU004335"/>
    </source>
</evidence>
<dbReference type="Pfam" id="PF00332">
    <property type="entry name" value="Glyco_hydro_17"/>
    <property type="match status" value="1"/>
</dbReference>
<evidence type="ECO:0000313" key="6">
    <source>
        <dbReference type="Proteomes" id="UP000541444"/>
    </source>
</evidence>
<comment type="caution">
    <text evidence="5">The sequence shown here is derived from an EMBL/GenBank/DDBJ whole genome shotgun (WGS) entry which is preliminary data.</text>
</comment>
<keyword evidence="3" id="KW-0326">Glycosidase</keyword>
<dbReference type="AlphaFoldDB" id="A0A7J7LWL9"/>
<dbReference type="Proteomes" id="UP000541444">
    <property type="component" value="Unassembled WGS sequence"/>
</dbReference>
<accession>A0A7J7LWL9</accession>
<dbReference type="InterPro" id="IPR044965">
    <property type="entry name" value="Glyco_hydro_17_plant"/>
</dbReference>
<dbReference type="GO" id="GO:0004553">
    <property type="term" value="F:hydrolase activity, hydrolyzing O-glycosyl compounds"/>
    <property type="evidence" value="ECO:0007669"/>
    <property type="project" value="InterPro"/>
</dbReference>
<proteinExistence type="inferred from homology"/>
<dbReference type="InterPro" id="IPR017853">
    <property type="entry name" value="GH"/>
</dbReference>
<comment type="similarity">
    <text evidence="1 4">Belongs to the glycosyl hydrolase 17 family.</text>
</comment>
<evidence type="ECO:0000256" key="2">
    <source>
        <dbReference type="ARBA" id="ARBA00022801"/>
    </source>
</evidence>
<organism evidence="5 6">
    <name type="scientific">Kingdonia uniflora</name>
    <dbReference type="NCBI Taxonomy" id="39325"/>
    <lineage>
        <taxon>Eukaryota</taxon>
        <taxon>Viridiplantae</taxon>
        <taxon>Streptophyta</taxon>
        <taxon>Embryophyta</taxon>
        <taxon>Tracheophyta</taxon>
        <taxon>Spermatophyta</taxon>
        <taxon>Magnoliopsida</taxon>
        <taxon>Ranunculales</taxon>
        <taxon>Circaeasteraceae</taxon>
        <taxon>Kingdonia</taxon>
    </lineage>
</organism>
<dbReference type="OrthoDB" id="1932173at2759"/>
<evidence type="ECO:0000256" key="1">
    <source>
        <dbReference type="ARBA" id="ARBA00008773"/>
    </source>
</evidence>
<reference evidence="5 6" key="1">
    <citation type="journal article" date="2020" name="IScience">
        <title>Genome Sequencing of the Endangered Kingdonia uniflora (Circaeasteraceae, Ranunculales) Reveals Potential Mechanisms of Evolutionary Specialization.</title>
        <authorList>
            <person name="Sun Y."/>
            <person name="Deng T."/>
            <person name="Zhang A."/>
            <person name="Moore M.J."/>
            <person name="Landis J.B."/>
            <person name="Lin N."/>
            <person name="Zhang H."/>
            <person name="Zhang X."/>
            <person name="Huang J."/>
            <person name="Zhang X."/>
            <person name="Sun H."/>
            <person name="Wang H."/>
        </authorList>
    </citation>
    <scope>NUCLEOTIDE SEQUENCE [LARGE SCALE GENOMIC DNA]</scope>
    <source>
        <strain evidence="5">TB1705</strain>
        <tissue evidence="5">Leaf</tissue>
    </source>
</reference>
<dbReference type="SUPFAM" id="SSF51445">
    <property type="entry name" value="(Trans)glycosidases"/>
    <property type="match status" value="1"/>
</dbReference>
<evidence type="ECO:0008006" key="7">
    <source>
        <dbReference type="Google" id="ProtNLM"/>
    </source>
</evidence>
<gene>
    <name evidence="5" type="ORF">GIB67_036671</name>
</gene>
<evidence type="ECO:0000256" key="3">
    <source>
        <dbReference type="ARBA" id="ARBA00023295"/>
    </source>
</evidence>
<dbReference type="GO" id="GO:0005975">
    <property type="term" value="P:carbohydrate metabolic process"/>
    <property type="evidence" value="ECO:0007669"/>
    <property type="project" value="InterPro"/>
</dbReference>
<dbReference type="Gene3D" id="3.20.20.80">
    <property type="entry name" value="Glycosidases"/>
    <property type="match status" value="1"/>
</dbReference>
<keyword evidence="2" id="KW-0378">Hydrolase</keyword>
<dbReference type="PANTHER" id="PTHR32227">
    <property type="entry name" value="GLUCAN ENDO-1,3-BETA-GLUCOSIDASE BG1-RELATED-RELATED"/>
    <property type="match status" value="1"/>
</dbReference>
<name>A0A7J7LWL9_9MAGN</name>
<dbReference type="InterPro" id="IPR000490">
    <property type="entry name" value="Glyco_hydro_17"/>
</dbReference>
<sequence>MALISSLTLSSFSQSQRPEISIGLNWGTSASHPLPPSKVVQLLKSNNINKVKLFDADTQVLNSLSGTKIDVTVGIPNSMLKSLSSSKKVADTLVHDNLTRFLSNADRRVRISYQENKMKIALHSSSVSKCRGAFIMLLNGGACEVVDPLKAVPTYNIDRVMDLYF</sequence>
<keyword evidence="6" id="KW-1185">Reference proteome</keyword>
<protein>
    <recommendedName>
        <fullName evidence="7">Glucan endo-1,3-beta-D-glucosidase</fullName>
    </recommendedName>
</protein>
<dbReference type="EMBL" id="JACGCM010001948">
    <property type="protein sequence ID" value="KAF6146952.1"/>
    <property type="molecule type" value="Genomic_DNA"/>
</dbReference>
<evidence type="ECO:0000313" key="5">
    <source>
        <dbReference type="EMBL" id="KAF6146952.1"/>
    </source>
</evidence>